<dbReference type="Proteomes" id="UP000587211">
    <property type="component" value="Unassembled WGS sequence"/>
</dbReference>
<dbReference type="PROSITE" id="PS51125">
    <property type="entry name" value="NHL"/>
    <property type="match status" value="1"/>
</dbReference>
<reference evidence="5 6" key="1">
    <citation type="submission" date="2020-07" db="EMBL/GenBank/DDBJ databases">
        <title>Sequencing the genomes of 1000 actinobacteria strains.</title>
        <authorList>
            <person name="Klenk H.-P."/>
        </authorList>
    </citation>
    <scope>NUCLEOTIDE SEQUENCE [LARGE SCALE GENOMIC DNA]</scope>
    <source>
        <strain evidence="5 6">DSM 19087</strain>
    </source>
</reference>
<keyword evidence="1" id="KW-0677">Repeat</keyword>
<evidence type="ECO:0008006" key="8">
    <source>
        <dbReference type="Google" id="ProtNLM"/>
    </source>
</evidence>
<reference evidence="4" key="2">
    <citation type="submission" date="2020-09" db="EMBL/GenBank/DDBJ databases">
        <title>Novel species in genus Aeromicrobium.</title>
        <authorList>
            <person name="Zhang G."/>
        </authorList>
    </citation>
    <scope>NUCLEOTIDE SEQUENCE</scope>
    <source>
        <strain evidence="4">SSW1-57</strain>
    </source>
</reference>
<evidence type="ECO:0000313" key="6">
    <source>
        <dbReference type="Proteomes" id="UP000587211"/>
    </source>
</evidence>
<dbReference type="InterPro" id="IPR050952">
    <property type="entry name" value="TRIM-NHL_E3_ligases"/>
</dbReference>
<dbReference type="InterPro" id="IPR001258">
    <property type="entry name" value="NHL_repeat"/>
</dbReference>
<dbReference type="Gene3D" id="2.120.10.30">
    <property type="entry name" value="TolB, C-terminal domain"/>
    <property type="match status" value="1"/>
</dbReference>
<dbReference type="EMBL" id="JACBZN010000001">
    <property type="protein sequence ID" value="NYI39378.1"/>
    <property type="molecule type" value="Genomic_DNA"/>
</dbReference>
<dbReference type="Proteomes" id="UP000659061">
    <property type="component" value="Unassembled WGS sequence"/>
</dbReference>
<feature type="chain" id="PRO_5034645062" description="PKD domain-containing protein" evidence="3">
    <location>
        <begin position="34"/>
        <end position="955"/>
    </location>
</feature>
<keyword evidence="6" id="KW-1185">Reference proteome</keyword>
<feature type="signal peptide" evidence="3">
    <location>
        <begin position="1"/>
        <end position="33"/>
    </location>
</feature>
<sequence>MSPARRAGRPLAAVLALVIALAGLVSVAAPAQAADEATYVRTFAAAGSGEGATGSSYALAQDADGRIYTAELSAGVVKLYSAEGEFLRTIGQGHLSSAYGAAVDAAGNVHVTESGGRISTFDPNGTLISSFRVDASIPFQIAASGGHLFVTDVDTGRVLKLTPQGEQVSTWENVGGPGQRASAFGIAARDGYVYVADLHGGAIRKYDTNGTHVADFTQVSGRAMAGPYGVSVDSAGRIAVAELYGPGAAVLDPQGRTLVAWGSRGTGAGQFQQPTGISLDDTGRVYVADFQRNIQQFELEPTFKAFTPTIQGSGRAGDELSVTAATTPEPASWTYAWTVGGSDEVRSTAATFTPTLADVGEFVTVTVTAKGVDGEPADRSGVAQQQVLPALMTAGATLTDSTPTTPPTSGDVLTVVPDESRIPEGGRRVQTRWGHLDDEQECVTRDDFDGSVTYDVSNADAGRTICVSLMYLATGYDTLVVGAAASDLAVGAFTAPTPMTDVQEPRVGETVTATVDLDDAPEGAEVTAWQWGLVDGEDCAVIEGADEAAFTPEVAELEKSLCVTVTVSAPHHADATTTHAVGEVGAGDFAESPAVSIPGWVEAGVETTATVTGGDPADAERAYQWNLDGEPIDGATQAAFTPKGAHRGHELSVTVTSSARGFVDDVTTSDAVEVGVGTLRVPSPQPSSDRPRVGEPISLPIDLSEAPEEAAAHWQWGVAADEDCVAISGATSASFTPTADLVGKTLCVEAGVTAEGYEPLTGVFVPEHAVVRGTLPAMRAILSTRTPKVGTTLTAPVMAGVLPEGASTTTTWGLAQAGKDCRPVTKAGSYRVTSAMAGREVCVRVTVTAPGYVEWSTTLRTGRVTEIAKASTSRTVVRDREVFTVRAQGLAPGQRYRISLRHQMVTGKADSHGRVVRKVRYGRGLKSAKRTIVVRGFDGAKVTYLKKIRVTHRVR</sequence>
<dbReference type="PANTHER" id="PTHR24104:SF25">
    <property type="entry name" value="PROTEIN LIN-41"/>
    <property type="match status" value="1"/>
</dbReference>
<organism evidence="4 7">
    <name type="scientific">Aeromicrobium tamlense</name>
    <dbReference type="NCBI Taxonomy" id="375541"/>
    <lineage>
        <taxon>Bacteria</taxon>
        <taxon>Bacillati</taxon>
        <taxon>Actinomycetota</taxon>
        <taxon>Actinomycetes</taxon>
        <taxon>Propionibacteriales</taxon>
        <taxon>Nocardioidaceae</taxon>
        <taxon>Aeromicrobium</taxon>
    </lineage>
</organism>
<dbReference type="Gene3D" id="2.40.10.500">
    <property type="match status" value="1"/>
</dbReference>
<evidence type="ECO:0000313" key="5">
    <source>
        <dbReference type="EMBL" id="NYI39378.1"/>
    </source>
</evidence>
<proteinExistence type="predicted"/>
<dbReference type="SUPFAM" id="SSF63829">
    <property type="entry name" value="Calcium-dependent phosphotriesterase"/>
    <property type="match status" value="1"/>
</dbReference>
<keyword evidence="3" id="KW-0732">Signal</keyword>
<dbReference type="GO" id="GO:0008270">
    <property type="term" value="F:zinc ion binding"/>
    <property type="evidence" value="ECO:0007669"/>
    <property type="project" value="UniProtKB-KW"/>
</dbReference>
<accession>A0A8I0FW65</accession>
<name>A0A8I0FW65_9ACTN</name>
<evidence type="ECO:0000256" key="2">
    <source>
        <dbReference type="PROSITE-ProRule" id="PRU00504"/>
    </source>
</evidence>
<dbReference type="InterPro" id="IPR011042">
    <property type="entry name" value="6-blade_b-propeller_TolB-like"/>
</dbReference>
<comment type="caution">
    <text evidence="4">The sequence shown here is derived from an EMBL/GenBank/DDBJ whole genome shotgun (WGS) entry which is preliminary data.</text>
</comment>
<dbReference type="EMBL" id="JACWMT010000001">
    <property type="protein sequence ID" value="MBD1269965.1"/>
    <property type="molecule type" value="Genomic_DNA"/>
</dbReference>
<evidence type="ECO:0000256" key="3">
    <source>
        <dbReference type="SAM" id="SignalP"/>
    </source>
</evidence>
<dbReference type="AlphaFoldDB" id="A0A8I0FW65"/>
<evidence type="ECO:0000256" key="1">
    <source>
        <dbReference type="ARBA" id="ARBA00022737"/>
    </source>
</evidence>
<evidence type="ECO:0000313" key="7">
    <source>
        <dbReference type="Proteomes" id="UP000659061"/>
    </source>
</evidence>
<gene>
    <name evidence="5" type="ORF">BJ975_002753</name>
    <name evidence="4" type="ORF">IDH50_06970</name>
</gene>
<protein>
    <recommendedName>
        <fullName evidence="8">PKD domain-containing protein</fullName>
    </recommendedName>
</protein>
<feature type="repeat" description="NHL" evidence="2">
    <location>
        <begin position="262"/>
        <end position="300"/>
    </location>
</feature>
<dbReference type="RefSeq" id="WP_179426955.1">
    <property type="nucleotide sequence ID" value="NZ_BAAAMP010000002.1"/>
</dbReference>
<dbReference type="PANTHER" id="PTHR24104">
    <property type="entry name" value="E3 UBIQUITIN-PROTEIN LIGASE NHLRC1-RELATED"/>
    <property type="match status" value="1"/>
</dbReference>
<dbReference type="Gene3D" id="2.60.40.2700">
    <property type="match status" value="4"/>
</dbReference>
<evidence type="ECO:0000313" key="4">
    <source>
        <dbReference type="EMBL" id="MBD1269965.1"/>
    </source>
</evidence>